<comment type="function">
    <text evidence="9">Part of the Sec protein translocase complex. Interacts with the SecYEG preprotein conducting channel. SecDF uses the proton motive force (PMF) to complete protein translocation after the ATP-dependent function of SecA.</text>
</comment>
<evidence type="ECO:0000256" key="4">
    <source>
        <dbReference type="ARBA" id="ARBA00022692"/>
    </source>
</evidence>
<comment type="caution">
    <text evidence="9">Lacks conserved residue(s) required for the propagation of feature annotation.</text>
</comment>
<keyword evidence="3 9" id="KW-1003">Cell membrane</keyword>
<keyword evidence="14" id="KW-1185">Reference proteome</keyword>
<dbReference type="PANTHER" id="PTHR30081">
    <property type="entry name" value="PROTEIN-EXPORT MEMBRANE PROTEIN SEC"/>
    <property type="match status" value="1"/>
</dbReference>
<dbReference type="InterPro" id="IPR022813">
    <property type="entry name" value="SecD/SecF_arch_bac"/>
</dbReference>
<feature type="transmembrane region" description="Helical" evidence="9">
    <location>
        <begin position="466"/>
        <end position="491"/>
    </location>
</feature>
<comment type="similarity">
    <text evidence="9">Belongs to the SecD/SecF family. SecD subfamily.</text>
</comment>
<keyword evidence="7 9" id="KW-0811">Translocation</keyword>
<evidence type="ECO:0000313" key="14">
    <source>
        <dbReference type="Proteomes" id="UP001241747"/>
    </source>
</evidence>
<sequence>MLHFSRIKTAAILITVALGILFALPNVLPQSVRAHLPNWLASSRVTLGLDLQGGSHILLEVDGDALRKERVEQVRDEVRRVLRDQKIGYSNLAVRDTTISLRLRDPADTDKALVELRKLAAPVSTAMFGGGNSGEMDLTVSSGAEGALSLQLTQAGLEARMRSAVDQSIEIIRRRIDQLGTVEPNIQRQGLNRILVQVPGLQDPQRLKALLGQTAKLSFRMVDQSMSPEQALEGRAPPESDVLYGQDGRPYLVEKQVRVSGEDLVDAQPGFDPQNREPIVSFRFNSNGARRFAATTQDAVGRPFAIVLDNQVISAPVIREPILGGSGQISGAFTVQQANDLAILLRAGALPAPLKVVEERTVGPSLGADSIEAGKVAAYVATGLVAVFMIAVYGLFGGFALIALAVHVTLMFALQSLLGATLTLPGIAGVVLTIGMAVDSNVVIFERIRDEAREGRAAISAIDKGFVNALGTILDANVTSLATAVILFLMGGSGPVRGFAVTYILGLLTTMFTAYTLTRLMIAWWVKWQRPAKLPI</sequence>
<dbReference type="Gene3D" id="3.30.1360.200">
    <property type="match status" value="1"/>
</dbReference>
<keyword evidence="8 9" id="KW-0472">Membrane</keyword>
<dbReference type="HAMAP" id="MF_01463_B">
    <property type="entry name" value="SecD_B"/>
    <property type="match status" value="1"/>
</dbReference>
<dbReference type="EMBL" id="JAUSVY010000012">
    <property type="protein sequence ID" value="MDQ0507076.1"/>
    <property type="molecule type" value="Genomic_DNA"/>
</dbReference>
<dbReference type="RefSeq" id="WP_237345838.1">
    <property type="nucleotide sequence ID" value="NZ_JABWGX010000013.1"/>
</dbReference>
<evidence type="ECO:0000259" key="11">
    <source>
        <dbReference type="Pfam" id="PF21760"/>
    </source>
</evidence>
<evidence type="ECO:0000259" key="10">
    <source>
        <dbReference type="Pfam" id="PF02355"/>
    </source>
</evidence>
<proteinExistence type="inferred from homology"/>
<dbReference type="InterPro" id="IPR055344">
    <property type="entry name" value="SecD_SecF_C_bact"/>
</dbReference>
<organism evidence="13 14">
    <name type="scientific">Xanthobacter agilis</name>
    <dbReference type="NCBI Taxonomy" id="47492"/>
    <lineage>
        <taxon>Bacteria</taxon>
        <taxon>Pseudomonadati</taxon>
        <taxon>Pseudomonadota</taxon>
        <taxon>Alphaproteobacteria</taxon>
        <taxon>Hyphomicrobiales</taxon>
        <taxon>Xanthobacteraceae</taxon>
        <taxon>Xanthobacter</taxon>
    </lineage>
</organism>
<gene>
    <name evidence="9" type="primary">secD</name>
    <name evidence="13" type="ORF">QOZ94_003892</name>
</gene>
<dbReference type="Pfam" id="PF22599">
    <property type="entry name" value="SecDF_P1_head"/>
    <property type="match status" value="1"/>
</dbReference>
<evidence type="ECO:0000256" key="6">
    <source>
        <dbReference type="ARBA" id="ARBA00022989"/>
    </source>
</evidence>
<dbReference type="Gene3D" id="1.20.1640.10">
    <property type="entry name" value="Multidrug efflux transporter AcrB transmembrane domain"/>
    <property type="match status" value="1"/>
</dbReference>
<dbReference type="InterPro" id="IPR022646">
    <property type="entry name" value="SecD/SecF_CS"/>
</dbReference>
<protein>
    <recommendedName>
        <fullName evidence="9">Protein translocase subunit SecD</fullName>
    </recommendedName>
</protein>
<comment type="subunit">
    <text evidence="9">Forms a complex with SecF. Part of the essential Sec protein translocation apparatus which comprises SecA, SecYEG and auxiliary proteins SecDF-YajC and YidC.</text>
</comment>
<keyword evidence="4 9" id="KW-0812">Transmembrane</keyword>
<evidence type="ECO:0000259" key="12">
    <source>
        <dbReference type="Pfam" id="PF22599"/>
    </source>
</evidence>
<evidence type="ECO:0000313" key="13">
    <source>
        <dbReference type="EMBL" id="MDQ0507076.1"/>
    </source>
</evidence>
<feature type="transmembrane region" description="Helical" evidence="9">
    <location>
        <begin position="426"/>
        <end position="445"/>
    </location>
</feature>
<evidence type="ECO:0000256" key="5">
    <source>
        <dbReference type="ARBA" id="ARBA00022927"/>
    </source>
</evidence>
<dbReference type="InterPro" id="IPR054384">
    <property type="entry name" value="SecDF_P1_head"/>
</dbReference>
<dbReference type="InterPro" id="IPR005791">
    <property type="entry name" value="SecD"/>
</dbReference>
<dbReference type="Pfam" id="PF07549">
    <property type="entry name" value="Sec_GG"/>
    <property type="match status" value="1"/>
</dbReference>
<keyword evidence="2 9" id="KW-0813">Transport</keyword>
<evidence type="ECO:0000256" key="3">
    <source>
        <dbReference type="ARBA" id="ARBA00022475"/>
    </source>
</evidence>
<name>A0ABU0LIX4_XANAG</name>
<evidence type="ECO:0000256" key="2">
    <source>
        <dbReference type="ARBA" id="ARBA00022448"/>
    </source>
</evidence>
<keyword evidence="6 9" id="KW-1133">Transmembrane helix</keyword>
<dbReference type="PANTHER" id="PTHR30081:SF1">
    <property type="entry name" value="PROTEIN TRANSLOCASE SUBUNIT SECD"/>
    <property type="match status" value="1"/>
</dbReference>
<comment type="subcellular location">
    <subcellularLocation>
        <location evidence="1 9">Cell membrane</location>
        <topology evidence="1 9">Multi-pass membrane protein</topology>
    </subcellularLocation>
</comment>
<reference evidence="13 14" key="1">
    <citation type="submission" date="2023-07" db="EMBL/GenBank/DDBJ databases">
        <title>Genomic Encyclopedia of Type Strains, Phase IV (KMG-IV): sequencing the most valuable type-strain genomes for metagenomic binning, comparative biology and taxonomic classification.</title>
        <authorList>
            <person name="Goeker M."/>
        </authorList>
    </citation>
    <scope>NUCLEOTIDE SEQUENCE [LARGE SCALE GENOMIC DNA]</scope>
    <source>
        <strain evidence="13 14">DSM 3770</strain>
    </source>
</reference>
<dbReference type="Pfam" id="PF21760">
    <property type="entry name" value="SecD_1st"/>
    <property type="match status" value="1"/>
</dbReference>
<accession>A0ABU0LIX4</accession>
<keyword evidence="5 9" id="KW-0653">Protein transport</keyword>
<comment type="caution">
    <text evidence="13">The sequence shown here is derived from an EMBL/GenBank/DDBJ whole genome shotgun (WGS) entry which is preliminary data.</text>
</comment>
<feature type="domain" description="SecDF P1 head subdomain" evidence="12">
    <location>
        <begin position="242"/>
        <end position="352"/>
    </location>
</feature>
<evidence type="ECO:0000256" key="1">
    <source>
        <dbReference type="ARBA" id="ARBA00004651"/>
    </source>
</evidence>
<dbReference type="Gene3D" id="3.30.70.3400">
    <property type="match status" value="2"/>
</dbReference>
<feature type="transmembrane region" description="Helical" evidence="9">
    <location>
        <begin position="503"/>
        <end position="526"/>
    </location>
</feature>
<dbReference type="InterPro" id="IPR048634">
    <property type="entry name" value="SecD_SecF_C"/>
</dbReference>
<feature type="transmembrane region" description="Helical" evidence="9">
    <location>
        <begin position="376"/>
        <end position="396"/>
    </location>
</feature>
<evidence type="ECO:0000256" key="9">
    <source>
        <dbReference type="HAMAP-Rule" id="MF_01463"/>
    </source>
</evidence>
<dbReference type="Pfam" id="PF02355">
    <property type="entry name" value="SecD_SecF_C"/>
    <property type="match status" value="1"/>
</dbReference>
<feature type="domain" description="Protein translocase subunit SecDF P1" evidence="11">
    <location>
        <begin position="165"/>
        <end position="224"/>
    </location>
</feature>
<feature type="domain" description="Protein export membrane protein SecD/SecF C-terminal" evidence="10">
    <location>
        <begin position="355"/>
        <end position="523"/>
    </location>
</feature>
<dbReference type="InterPro" id="IPR048631">
    <property type="entry name" value="SecD_1st"/>
</dbReference>
<dbReference type="NCBIfam" id="TIGR01129">
    <property type="entry name" value="secD"/>
    <property type="match status" value="1"/>
</dbReference>
<dbReference type="SUPFAM" id="SSF82866">
    <property type="entry name" value="Multidrug efflux transporter AcrB transmembrane domain"/>
    <property type="match status" value="1"/>
</dbReference>
<dbReference type="NCBIfam" id="TIGR00916">
    <property type="entry name" value="2A0604s01"/>
    <property type="match status" value="1"/>
</dbReference>
<evidence type="ECO:0000256" key="7">
    <source>
        <dbReference type="ARBA" id="ARBA00023010"/>
    </source>
</evidence>
<evidence type="ECO:0000256" key="8">
    <source>
        <dbReference type="ARBA" id="ARBA00023136"/>
    </source>
</evidence>
<dbReference type="Proteomes" id="UP001241747">
    <property type="component" value="Unassembled WGS sequence"/>
</dbReference>